<comment type="caution">
    <text evidence="5">The sequence shown here is derived from an EMBL/GenBank/DDBJ whole genome shotgun (WGS) entry which is preliminary data.</text>
</comment>
<evidence type="ECO:0008006" key="7">
    <source>
        <dbReference type="Google" id="ProtNLM"/>
    </source>
</evidence>
<accession>A0ABS0CBC0</accession>
<dbReference type="EMBL" id="JADLRE010000016">
    <property type="protein sequence ID" value="MBF6227652.1"/>
    <property type="molecule type" value="Genomic_DNA"/>
</dbReference>
<feature type="region of interest" description="Disordered" evidence="3">
    <location>
        <begin position="237"/>
        <end position="263"/>
    </location>
</feature>
<dbReference type="Proteomes" id="UP000807309">
    <property type="component" value="Unassembled WGS sequence"/>
</dbReference>
<feature type="compositionally biased region" description="Low complexity" evidence="3">
    <location>
        <begin position="31"/>
        <end position="45"/>
    </location>
</feature>
<dbReference type="RefSeq" id="WP_195034610.1">
    <property type="nucleotide sequence ID" value="NZ_JADLRE010000016.1"/>
</dbReference>
<reference evidence="5 6" key="1">
    <citation type="submission" date="2020-10" db="EMBL/GenBank/DDBJ databases">
        <title>Identification of Nocardia species via Next-generation sequencing and recognition of intraspecies genetic diversity.</title>
        <authorList>
            <person name="Li P."/>
            <person name="Li P."/>
            <person name="Lu B."/>
        </authorList>
    </citation>
    <scope>NUCLEOTIDE SEQUENCE [LARGE SCALE GENOMIC DNA]</scope>
    <source>
        <strain evidence="5 6">N-11</strain>
    </source>
</reference>
<gene>
    <name evidence="5" type="ORF">IU470_21400</name>
</gene>
<keyword evidence="6" id="KW-1185">Reference proteome</keyword>
<keyword evidence="4" id="KW-0812">Transmembrane</keyword>
<comment type="subcellular location">
    <subcellularLocation>
        <location evidence="1">Membrane</location>
    </subcellularLocation>
</comment>
<protein>
    <recommendedName>
        <fullName evidence="7">Mce-associated membrane protein</fullName>
    </recommendedName>
</protein>
<evidence type="ECO:0000256" key="3">
    <source>
        <dbReference type="SAM" id="MobiDB-lite"/>
    </source>
</evidence>
<keyword evidence="4" id="KW-1133">Transmembrane helix</keyword>
<feature type="transmembrane region" description="Helical" evidence="4">
    <location>
        <begin position="75"/>
        <end position="99"/>
    </location>
</feature>
<keyword evidence="2 4" id="KW-0472">Membrane</keyword>
<sequence>MTADPTEPSDSVSEEASDTAKVVPDTEKAVPDAAKAAADTPTPSAEPDADNRKAAADRVGAASEHPRGTSTLGRVALAGSSALLVVAVIAAAWFGAGWVRAALTDGPRADARDTALDAARQAALNMTSMNIDDVPGSLALARSSMTGPLLDSATKNKDQAEKLAQQSGIAMTSKVLGAALTTLNSEEDKASALVVLQVTENGKDKPPADYRYTWTVDLAKDGAVWKAEQISSLSQPVLLNGGPAQQTAAPAADQPPAAPKPGS</sequence>
<feature type="compositionally biased region" description="Low complexity" evidence="3">
    <location>
        <begin position="243"/>
        <end position="255"/>
    </location>
</feature>
<proteinExistence type="predicted"/>
<name>A0ABS0CBC0_9NOCA</name>
<evidence type="ECO:0000256" key="4">
    <source>
        <dbReference type="SAM" id="Phobius"/>
    </source>
</evidence>
<evidence type="ECO:0000256" key="2">
    <source>
        <dbReference type="ARBA" id="ARBA00023136"/>
    </source>
</evidence>
<evidence type="ECO:0000256" key="1">
    <source>
        <dbReference type="ARBA" id="ARBA00004370"/>
    </source>
</evidence>
<feature type="region of interest" description="Disordered" evidence="3">
    <location>
        <begin position="1"/>
        <end position="69"/>
    </location>
</feature>
<evidence type="ECO:0000313" key="5">
    <source>
        <dbReference type="EMBL" id="MBF6227652.1"/>
    </source>
</evidence>
<organism evidence="5 6">
    <name type="scientific">Nocardia abscessus</name>
    <dbReference type="NCBI Taxonomy" id="120957"/>
    <lineage>
        <taxon>Bacteria</taxon>
        <taxon>Bacillati</taxon>
        <taxon>Actinomycetota</taxon>
        <taxon>Actinomycetes</taxon>
        <taxon>Mycobacteriales</taxon>
        <taxon>Nocardiaceae</taxon>
        <taxon>Nocardia</taxon>
    </lineage>
</organism>
<dbReference type="PANTHER" id="PTHR37042">
    <property type="entry name" value="OUTER MEMBRANE PROTEIN RV1973"/>
    <property type="match status" value="1"/>
</dbReference>
<evidence type="ECO:0000313" key="6">
    <source>
        <dbReference type="Proteomes" id="UP000807309"/>
    </source>
</evidence>
<dbReference type="PANTHER" id="PTHR37042:SF4">
    <property type="entry name" value="OUTER MEMBRANE PROTEIN RV1973"/>
    <property type="match status" value="1"/>
</dbReference>